<accession>A0A3C1KAC2</accession>
<evidence type="ECO:0000256" key="2">
    <source>
        <dbReference type="ARBA" id="ARBA00006024"/>
    </source>
</evidence>
<sequence length="109" mass="11542">DVGIAMGAAGSTVALETCDIALMSDDLGRVPFAVRLSRATSRIIRQNLIASLAIVAFLILATFLGLNIGAVVLIHEGSTLIVVGNALRLLNFERGKEHHGIDHEDRPTA</sequence>
<keyword evidence="8" id="KW-1133">Transmembrane helix</keyword>
<proteinExistence type="inferred from homology"/>
<dbReference type="PANTHER" id="PTHR43079:SF1">
    <property type="entry name" value="CADMIUM_ZINC-TRANSPORTING ATPASE HMA1, CHLOROPLASTIC-RELATED"/>
    <property type="match status" value="1"/>
</dbReference>
<keyword evidence="4" id="KW-0547">Nucleotide-binding</keyword>
<reference evidence="9 10" key="1">
    <citation type="journal article" date="2018" name="Nat. Biotechnol.">
        <title>A standardized bacterial taxonomy based on genome phylogeny substantially revises the tree of life.</title>
        <authorList>
            <person name="Parks D.H."/>
            <person name="Chuvochina M."/>
            <person name="Waite D.W."/>
            <person name="Rinke C."/>
            <person name="Skarshewski A."/>
            <person name="Chaumeil P.A."/>
            <person name="Hugenholtz P."/>
        </authorList>
    </citation>
    <scope>NUCLEOTIDE SEQUENCE [LARGE SCALE GENOMIC DNA]</scope>
    <source>
        <strain evidence="9">UBA9152</strain>
    </source>
</reference>
<feature type="non-terminal residue" evidence="9">
    <location>
        <position position="1"/>
    </location>
</feature>
<dbReference type="GO" id="GO:0005524">
    <property type="term" value="F:ATP binding"/>
    <property type="evidence" value="ECO:0007669"/>
    <property type="project" value="UniProtKB-KW"/>
</dbReference>
<gene>
    <name evidence="9" type="ORF">DCP95_03435</name>
</gene>
<keyword evidence="5" id="KW-0067">ATP-binding</keyword>
<evidence type="ECO:0000256" key="8">
    <source>
        <dbReference type="SAM" id="Phobius"/>
    </source>
</evidence>
<evidence type="ECO:0000256" key="1">
    <source>
        <dbReference type="ARBA" id="ARBA00004141"/>
    </source>
</evidence>
<dbReference type="InterPro" id="IPR023214">
    <property type="entry name" value="HAD_sf"/>
</dbReference>
<evidence type="ECO:0000256" key="6">
    <source>
        <dbReference type="ARBA" id="ARBA00022842"/>
    </source>
</evidence>
<keyword evidence="6" id="KW-0460">Magnesium</keyword>
<dbReference type="GO" id="GO:0016020">
    <property type="term" value="C:membrane"/>
    <property type="evidence" value="ECO:0007669"/>
    <property type="project" value="UniProtKB-SubCell"/>
</dbReference>
<comment type="subcellular location">
    <subcellularLocation>
        <location evidence="1">Membrane</location>
        <topology evidence="1">Multi-pass membrane protein</topology>
    </subcellularLocation>
</comment>
<dbReference type="EMBL" id="DMNG01000058">
    <property type="protein sequence ID" value="HAN23607.1"/>
    <property type="molecule type" value="Genomic_DNA"/>
</dbReference>
<dbReference type="Gene3D" id="3.40.50.1000">
    <property type="entry name" value="HAD superfamily/HAD-like"/>
    <property type="match status" value="1"/>
</dbReference>
<keyword evidence="3" id="KW-0479">Metal-binding</keyword>
<keyword evidence="7" id="KW-1278">Translocase</keyword>
<evidence type="ECO:0000313" key="9">
    <source>
        <dbReference type="EMBL" id="HAN23607.1"/>
    </source>
</evidence>
<dbReference type="PANTHER" id="PTHR43079">
    <property type="entry name" value="PROBABLE CADMIUM/ZINC-TRANSPORTING ATPASE HMA1"/>
    <property type="match status" value="1"/>
</dbReference>
<protein>
    <submittedName>
        <fullName evidence="9">Heavy metal translocating P-type ATPase</fullName>
    </submittedName>
</protein>
<dbReference type="InterPro" id="IPR036412">
    <property type="entry name" value="HAD-like_sf"/>
</dbReference>
<evidence type="ECO:0000256" key="4">
    <source>
        <dbReference type="ARBA" id="ARBA00022741"/>
    </source>
</evidence>
<feature type="transmembrane region" description="Helical" evidence="8">
    <location>
        <begin position="48"/>
        <end position="74"/>
    </location>
</feature>
<dbReference type="Proteomes" id="UP000257479">
    <property type="component" value="Unassembled WGS sequence"/>
</dbReference>
<comment type="similarity">
    <text evidence="2">Belongs to the cation transport ATPase (P-type) (TC 3.A.3) family. Type IB subfamily.</text>
</comment>
<evidence type="ECO:0000256" key="5">
    <source>
        <dbReference type="ARBA" id="ARBA00022840"/>
    </source>
</evidence>
<dbReference type="SUPFAM" id="SSF56784">
    <property type="entry name" value="HAD-like"/>
    <property type="match status" value="1"/>
</dbReference>
<evidence type="ECO:0000256" key="7">
    <source>
        <dbReference type="ARBA" id="ARBA00022967"/>
    </source>
</evidence>
<evidence type="ECO:0000256" key="3">
    <source>
        <dbReference type="ARBA" id="ARBA00022723"/>
    </source>
</evidence>
<keyword evidence="8" id="KW-0812">Transmembrane</keyword>
<organism evidence="9 10">
    <name type="scientific">Microbacterium ginsengisoli</name>
    <dbReference type="NCBI Taxonomy" id="400772"/>
    <lineage>
        <taxon>Bacteria</taxon>
        <taxon>Bacillati</taxon>
        <taxon>Actinomycetota</taxon>
        <taxon>Actinomycetes</taxon>
        <taxon>Micrococcales</taxon>
        <taxon>Microbacteriaceae</taxon>
        <taxon>Microbacterium</taxon>
    </lineage>
</organism>
<comment type="caution">
    <text evidence="9">The sequence shown here is derived from an EMBL/GenBank/DDBJ whole genome shotgun (WGS) entry which is preliminary data.</text>
</comment>
<name>A0A3C1KAC2_9MICO</name>
<dbReference type="AlphaFoldDB" id="A0A3C1KAC2"/>
<evidence type="ECO:0000313" key="10">
    <source>
        <dbReference type="Proteomes" id="UP000257479"/>
    </source>
</evidence>
<keyword evidence="8" id="KW-0472">Membrane</keyword>
<dbReference type="InterPro" id="IPR051949">
    <property type="entry name" value="Cation_Transport_ATPase"/>
</dbReference>
<dbReference type="GO" id="GO:0046872">
    <property type="term" value="F:metal ion binding"/>
    <property type="evidence" value="ECO:0007669"/>
    <property type="project" value="UniProtKB-KW"/>
</dbReference>